<dbReference type="CDD" id="cd20736">
    <property type="entry name" value="PoNe_Nuclease"/>
    <property type="match status" value="1"/>
</dbReference>
<comment type="similarity">
    <text evidence="1 2">Belongs to the UPF0102 family.</text>
</comment>
<evidence type="ECO:0000256" key="1">
    <source>
        <dbReference type="ARBA" id="ARBA00006738"/>
    </source>
</evidence>
<dbReference type="HAMAP" id="MF_00048">
    <property type="entry name" value="UPF0102"/>
    <property type="match status" value="1"/>
</dbReference>
<name>A0ABT8GDV5_9MICO</name>
<proteinExistence type="inferred from homology"/>
<sequence length="118" mass="12756">MAAKDAVGRHGEQVVARRLEEDGWEVLARNWRVARGEIDIVAVDGHAVVAVEVKTRRTDACGSPLEAVTPAKVARLRALLAAWLRQQSRTFSDARIDVVAVTLPAAGAAQLEHVRGVE</sequence>
<dbReference type="InterPro" id="IPR011856">
    <property type="entry name" value="tRNA_endonuc-like_dom_sf"/>
</dbReference>
<dbReference type="InterPro" id="IPR011335">
    <property type="entry name" value="Restrct_endonuc-II-like"/>
</dbReference>
<dbReference type="EMBL" id="JAUHQA010000001">
    <property type="protein sequence ID" value="MDN4479608.1"/>
    <property type="molecule type" value="Genomic_DNA"/>
</dbReference>
<evidence type="ECO:0000313" key="4">
    <source>
        <dbReference type="Proteomes" id="UP001172708"/>
    </source>
</evidence>
<dbReference type="Pfam" id="PF02021">
    <property type="entry name" value="UPF0102"/>
    <property type="match status" value="1"/>
</dbReference>
<keyword evidence="4" id="KW-1185">Reference proteome</keyword>
<organism evidence="3 4">
    <name type="scientific">Demequina muriae</name>
    <dbReference type="NCBI Taxonomy" id="3051664"/>
    <lineage>
        <taxon>Bacteria</taxon>
        <taxon>Bacillati</taxon>
        <taxon>Actinomycetota</taxon>
        <taxon>Actinomycetes</taxon>
        <taxon>Micrococcales</taxon>
        <taxon>Demequinaceae</taxon>
        <taxon>Demequina</taxon>
    </lineage>
</organism>
<gene>
    <name evidence="3" type="ORF">QQX02_01545</name>
</gene>
<dbReference type="PANTHER" id="PTHR34039:SF1">
    <property type="entry name" value="UPF0102 PROTEIN YRAN"/>
    <property type="match status" value="1"/>
</dbReference>
<dbReference type="NCBIfam" id="NF009154">
    <property type="entry name" value="PRK12497.3-3"/>
    <property type="match status" value="1"/>
</dbReference>
<evidence type="ECO:0000256" key="2">
    <source>
        <dbReference type="HAMAP-Rule" id="MF_00048"/>
    </source>
</evidence>
<comment type="caution">
    <text evidence="3">The sequence shown here is derived from an EMBL/GenBank/DDBJ whole genome shotgun (WGS) entry which is preliminary data.</text>
</comment>
<dbReference type="SUPFAM" id="SSF52980">
    <property type="entry name" value="Restriction endonuclease-like"/>
    <property type="match status" value="1"/>
</dbReference>
<reference evidence="3" key="1">
    <citation type="submission" date="2023-06" db="EMBL/GenBank/DDBJ databases">
        <title>Egi l300058.</title>
        <authorList>
            <person name="Gao L."/>
            <person name="Fang B.-Z."/>
            <person name="Li W.-J."/>
        </authorList>
    </citation>
    <scope>NUCLEOTIDE SEQUENCE</scope>
    <source>
        <strain evidence="3">EGI L300058</strain>
    </source>
</reference>
<dbReference type="Gene3D" id="3.40.1350.10">
    <property type="match status" value="1"/>
</dbReference>
<dbReference type="RefSeq" id="WP_301140782.1">
    <property type="nucleotide sequence ID" value="NZ_JAUHQA010000001.1"/>
</dbReference>
<dbReference type="PANTHER" id="PTHR34039">
    <property type="entry name" value="UPF0102 PROTEIN YRAN"/>
    <property type="match status" value="1"/>
</dbReference>
<accession>A0ABT8GDV5</accession>
<dbReference type="Proteomes" id="UP001172708">
    <property type="component" value="Unassembled WGS sequence"/>
</dbReference>
<protein>
    <recommendedName>
        <fullName evidence="2">UPF0102 protein QQX02_01545</fullName>
    </recommendedName>
</protein>
<dbReference type="InterPro" id="IPR003509">
    <property type="entry name" value="UPF0102_YraN-like"/>
</dbReference>
<evidence type="ECO:0000313" key="3">
    <source>
        <dbReference type="EMBL" id="MDN4479608.1"/>
    </source>
</evidence>